<name>A0A1S3JJW4_LINAN</name>
<evidence type="ECO:0000256" key="1">
    <source>
        <dbReference type="SAM" id="SignalP"/>
    </source>
</evidence>
<keyword evidence="1" id="KW-0732">Signal</keyword>
<proteinExistence type="predicted"/>
<reference evidence="3" key="1">
    <citation type="submission" date="2025-08" db="UniProtKB">
        <authorList>
            <consortium name="RefSeq"/>
        </authorList>
    </citation>
    <scope>IDENTIFICATION</scope>
    <source>
        <tissue evidence="3">Gonads</tissue>
    </source>
</reference>
<dbReference type="GeneID" id="106173578"/>
<gene>
    <name evidence="3" type="primary">LOC106173578</name>
</gene>
<dbReference type="RefSeq" id="XP_013410199.1">
    <property type="nucleotide sequence ID" value="XM_013554745.1"/>
</dbReference>
<feature type="chain" id="PRO_5012255592" evidence="1">
    <location>
        <begin position="16"/>
        <end position="130"/>
    </location>
</feature>
<dbReference type="Proteomes" id="UP000085678">
    <property type="component" value="Unplaced"/>
</dbReference>
<evidence type="ECO:0000313" key="2">
    <source>
        <dbReference type="Proteomes" id="UP000085678"/>
    </source>
</evidence>
<dbReference type="InParanoid" id="A0A1S3JJW4"/>
<accession>A0A1S3JJW4</accession>
<keyword evidence="2" id="KW-1185">Reference proteome</keyword>
<feature type="signal peptide" evidence="1">
    <location>
        <begin position="1"/>
        <end position="15"/>
    </location>
</feature>
<evidence type="ECO:0000313" key="3">
    <source>
        <dbReference type="RefSeq" id="XP_013410199.1"/>
    </source>
</evidence>
<organism evidence="2 3">
    <name type="scientific">Lingula anatina</name>
    <name type="common">Brachiopod</name>
    <name type="synonym">Lingula unguis</name>
    <dbReference type="NCBI Taxonomy" id="7574"/>
    <lineage>
        <taxon>Eukaryota</taxon>
        <taxon>Metazoa</taxon>
        <taxon>Spiralia</taxon>
        <taxon>Lophotrochozoa</taxon>
        <taxon>Brachiopoda</taxon>
        <taxon>Linguliformea</taxon>
        <taxon>Lingulata</taxon>
        <taxon>Lingulida</taxon>
        <taxon>Linguloidea</taxon>
        <taxon>Lingulidae</taxon>
        <taxon>Lingula</taxon>
    </lineage>
</organism>
<dbReference type="KEGG" id="lak:106173578"/>
<protein>
    <submittedName>
        <fullName evidence="3">Uncharacterized protein LOC106173578</fullName>
    </submittedName>
</protein>
<sequence>MKVLILVALVAVATAKPAESSIDRLARSLAEDEVMKRNIISDLVAAICTPVMDSVIGLTNGGCALLSSSADSTCTQLAEQYLGSFLKGLVKGPVATMCSNLAQIAVNECNKGTVQNFAGNVCTKLANLIG</sequence>
<dbReference type="AlphaFoldDB" id="A0A1S3JJW4"/>